<proteinExistence type="predicted"/>
<dbReference type="Pfam" id="PF00501">
    <property type="entry name" value="AMP-binding"/>
    <property type="match status" value="5"/>
</dbReference>
<dbReference type="CDD" id="cd05930">
    <property type="entry name" value="A_NRPS"/>
    <property type="match status" value="1"/>
</dbReference>
<feature type="domain" description="Carrier" evidence="6">
    <location>
        <begin position="6139"/>
        <end position="6214"/>
    </location>
</feature>
<dbReference type="Gene3D" id="3.40.50.1820">
    <property type="entry name" value="alpha/beta hydrolase"/>
    <property type="match status" value="1"/>
</dbReference>
<dbReference type="InterPro" id="IPR045851">
    <property type="entry name" value="AMP-bd_C_sf"/>
</dbReference>
<dbReference type="InterPro" id="IPR023213">
    <property type="entry name" value="CAT-like_dom_sf"/>
</dbReference>
<dbReference type="Pfam" id="PF13193">
    <property type="entry name" value="AMP-binding_C"/>
    <property type="match status" value="4"/>
</dbReference>
<dbReference type="SMART" id="SM00823">
    <property type="entry name" value="PKS_PP"/>
    <property type="match status" value="5"/>
</dbReference>
<gene>
    <name evidence="7" type="ORF">ACFQW9_33465</name>
</gene>
<keyword evidence="4" id="KW-0677">Repeat</keyword>
<protein>
    <submittedName>
        <fullName evidence="7">Non-ribosomal peptide synthase/polyketide synthase</fullName>
    </submittedName>
</protein>
<dbReference type="InterPro" id="IPR025110">
    <property type="entry name" value="AMP-bd_C"/>
</dbReference>
<dbReference type="Gene3D" id="3.30.559.30">
    <property type="entry name" value="Nonribosomal peptide synthetase, condensation domain"/>
    <property type="match status" value="6"/>
</dbReference>
<dbReference type="Gene3D" id="3.40.50.980">
    <property type="match status" value="8"/>
</dbReference>
<feature type="domain" description="Carrier" evidence="6">
    <location>
        <begin position="966"/>
        <end position="1041"/>
    </location>
</feature>
<dbReference type="InterPro" id="IPR001031">
    <property type="entry name" value="Thioesterase"/>
</dbReference>
<dbReference type="Pfam" id="PF08242">
    <property type="entry name" value="Methyltransf_12"/>
    <property type="match status" value="1"/>
</dbReference>
<dbReference type="PANTHER" id="PTHR45527">
    <property type="entry name" value="NONRIBOSOMAL PEPTIDE SYNTHETASE"/>
    <property type="match status" value="1"/>
</dbReference>
<dbReference type="InterPro" id="IPR042099">
    <property type="entry name" value="ANL_N_sf"/>
</dbReference>
<dbReference type="SUPFAM" id="SSF53474">
    <property type="entry name" value="alpha/beta-Hydrolases"/>
    <property type="match status" value="1"/>
</dbReference>
<accession>A0ABW2MKZ9</accession>
<dbReference type="SMART" id="SM00824">
    <property type="entry name" value="PKS_TE"/>
    <property type="match status" value="1"/>
</dbReference>
<dbReference type="SUPFAM" id="SSF53335">
    <property type="entry name" value="S-adenosyl-L-methionine-dependent methyltransferases"/>
    <property type="match status" value="1"/>
</dbReference>
<feature type="domain" description="Carrier" evidence="6">
    <location>
        <begin position="4611"/>
        <end position="4685"/>
    </location>
</feature>
<dbReference type="CDD" id="cd12116">
    <property type="entry name" value="A_NRPS_Ta1_like"/>
    <property type="match status" value="1"/>
</dbReference>
<dbReference type="CDD" id="cd19540">
    <property type="entry name" value="LCL_NRPS-like"/>
    <property type="match status" value="3"/>
</dbReference>
<dbReference type="PROSITE" id="PS00455">
    <property type="entry name" value="AMP_BINDING"/>
    <property type="match status" value="4"/>
</dbReference>
<dbReference type="InterPro" id="IPR010071">
    <property type="entry name" value="AA_adenyl_dom"/>
</dbReference>
<dbReference type="CDD" id="cd19543">
    <property type="entry name" value="DCL_NRPS"/>
    <property type="match status" value="2"/>
</dbReference>
<dbReference type="InterPro" id="IPR029058">
    <property type="entry name" value="AB_hydrolase_fold"/>
</dbReference>
<dbReference type="InterPro" id="IPR010060">
    <property type="entry name" value="NRPS_synth"/>
</dbReference>
<dbReference type="Gene3D" id="1.10.1200.10">
    <property type="entry name" value="ACP-like"/>
    <property type="match status" value="4"/>
</dbReference>
<dbReference type="NCBIfam" id="TIGR01720">
    <property type="entry name" value="NRPS-para261"/>
    <property type="match status" value="1"/>
</dbReference>
<feature type="domain" description="Carrier" evidence="6">
    <location>
        <begin position="2065"/>
        <end position="2140"/>
    </location>
</feature>
<keyword evidence="8" id="KW-1185">Reference proteome</keyword>
<reference evidence="8" key="1">
    <citation type="journal article" date="2019" name="Int. J. Syst. Evol. Microbiol.">
        <title>The Global Catalogue of Microorganisms (GCM) 10K type strain sequencing project: providing services to taxonomists for standard genome sequencing and annotation.</title>
        <authorList>
            <consortium name="The Broad Institute Genomics Platform"/>
            <consortium name="The Broad Institute Genome Sequencing Center for Infectious Disease"/>
            <person name="Wu L."/>
            <person name="Ma J."/>
        </authorList>
    </citation>
    <scope>NUCLEOTIDE SEQUENCE [LARGE SCALE GENOMIC DNA]</scope>
    <source>
        <strain evidence="8">ICMP 19430</strain>
    </source>
</reference>
<keyword evidence="2" id="KW-0596">Phosphopantetheine</keyword>
<dbReference type="RefSeq" id="WP_319283856.1">
    <property type="nucleotide sequence ID" value="NZ_JBHTCK010000012.1"/>
</dbReference>
<dbReference type="NCBIfam" id="TIGR01733">
    <property type="entry name" value="AA-adenyl-dom"/>
    <property type="match status" value="5"/>
</dbReference>
<dbReference type="Pfam" id="PF00975">
    <property type="entry name" value="Thioesterase"/>
    <property type="match status" value="1"/>
</dbReference>
<evidence type="ECO:0000256" key="1">
    <source>
        <dbReference type="ARBA" id="ARBA00001957"/>
    </source>
</evidence>
<dbReference type="InterPro" id="IPR020806">
    <property type="entry name" value="PKS_PP-bd"/>
</dbReference>
<dbReference type="NCBIfam" id="NF004282">
    <property type="entry name" value="PRK05691.1"/>
    <property type="match status" value="6"/>
</dbReference>
<comment type="caution">
    <text evidence="7">The sequence shown here is derived from an EMBL/GenBank/DDBJ whole genome shotgun (WGS) entry which is preliminary data.</text>
</comment>
<dbReference type="SUPFAM" id="SSF56801">
    <property type="entry name" value="Acetyl-CoA synthetase-like"/>
    <property type="match status" value="5"/>
</dbReference>
<dbReference type="SMART" id="SM01294">
    <property type="entry name" value="PKS_PP_betabranch"/>
    <property type="match status" value="1"/>
</dbReference>
<comment type="cofactor">
    <cofactor evidence="1">
        <name>pantetheine 4'-phosphate</name>
        <dbReference type="ChEBI" id="CHEBI:47942"/>
    </cofactor>
</comment>
<organism evidence="7 8">
    <name type="scientific">Streptomyces caviscabies</name>
    <dbReference type="NCBI Taxonomy" id="90079"/>
    <lineage>
        <taxon>Bacteria</taxon>
        <taxon>Bacillati</taxon>
        <taxon>Actinomycetota</taxon>
        <taxon>Actinomycetes</taxon>
        <taxon>Kitasatosporales</taxon>
        <taxon>Streptomycetaceae</taxon>
        <taxon>Streptomyces</taxon>
    </lineage>
</organism>
<dbReference type="InterPro" id="IPR001242">
    <property type="entry name" value="Condensation_dom"/>
</dbReference>
<dbReference type="InterPro" id="IPR000873">
    <property type="entry name" value="AMP-dep_synth/lig_dom"/>
</dbReference>
<dbReference type="InterPro" id="IPR009081">
    <property type="entry name" value="PP-bd_ACP"/>
</dbReference>
<name>A0ABW2MKZ9_9ACTN</name>
<dbReference type="InterPro" id="IPR029063">
    <property type="entry name" value="SAM-dependent_MTases_sf"/>
</dbReference>
<evidence type="ECO:0000256" key="5">
    <source>
        <dbReference type="ARBA" id="ARBA00023194"/>
    </source>
</evidence>
<dbReference type="Pfam" id="PF00668">
    <property type="entry name" value="Condensation"/>
    <property type="match status" value="6"/>
</dbReference>
<sequence length="6482" mass="688237">MNARIEDILPLSPLQEGLLFHALYDHQAPDVYTVQIVLDIEGEVDAAALRGAADSLLRRHANLRAAFRYEGLDRPVQVIRRKARMPWYEIDLGTEPEDGREAAFARILETDRGRRFDLAKAPLIRFLLVRLGPDRCRLVVTNHHILLDGWSTPLFFSELFALYLSGGDDSALPRVTPYRDYLGWLAGQDRTAAEDAWRSALAGVDEPTLVAPVDAAADPVRPDRLPFELDETLTARLNAVARDHGVTLNTVVQTVWGLLLSSLTGRSDVVTGTTVSVRPPDLDGVRSMVGLLLNTLPLRIRTDPAEPVSALLARVQDEQAGLMPHQHLGLAEIQALAGAGTLFDTSVVFENYPVDPEAVNAPIGGLRIRGVEGRDANHYPLGLTVAPGARILLKLDYRPDVFDGVLVERLAERLRQLFEAVADDPRLPVGRLALLTPAERGTALTRSAGPRRRVPDATLPELFAQQAARTPDAPAVAFEDTALTFAELDAQVTRLARLLLARGAGPERLVAVAVERSTELVVAVLAVAMTGAAYLPLDPEQPAERLEFMLGDAAPALLLATSATAGQLPATEVPVLLLDAPETVAARAAADPAPIDDADRTGPLRPEHPAYVIYTSGSTGRPKGVVVPHAALNAYLAWSRVHYDAGDGRWLVHSPVSFDLTVTGLFVPLTSGGCVHLVELREGAPDGPPDHRPALVKGTPSHIPVLTELPVEFSPTAQLIVGGELLTSDAVRQWRAARPGVTVVNEYGPTETTVGCTEFRVGPDDALPEAAVPIGRPSWNTALLVLDAALRPVAPGVAGEVYISGTHVARGYLNRPGLTASRFVADPFAADGSRMYRTGDLARWGTDGELRFVARVDDQVKIRGYRIELGEIEAVLTTHEGVARTLAVVREDSPGDRRIVAYAVPAAEGVAPRPDELRAHAARQLPDYMVPAAVVVLDDFPRTANGKLDRTALPAPEFGAGGGGRAPRGPREELLCDLFAEVLGAERVGPEDSFFDLGGHSLLVTRLVGRIRTVLGVELPMRALFEQPTVAGLAARLDHAGAAAHPPLVPGPRPERVPLSLAQQRLWFINEVDGPSAAYNVPVAVRLTGELDTAALHAALGDLTGRHESLRTLFPAPDGTPYQHVLDADVARPALPVVAVAEDGLQDALRTEALRGFDLAAEPPLRTTLFRTAPREHVLLLVLHHIATDGWSLAPLGRDLSAAYTARLSGSAPRRQPLPVQYADFTLWQHALLGGESDPDSTVSRQLDFWRTTLAGLPDQLELPTDRPRPAVAGGSGDALSMSLDADLHRRLTALAREANVSLFMVLQAGVAALLGKLGAGTDIPLGSPVVGRTDDAVSDVVGCFVNTLVLRTDTSGDPSFRELLGRVREGDLAAYAHQDVPFERLVEELNPARSMARHPLFQVMLTLQNNEAAELDLPGLDARPVDVGTGMSKFDLFFAFAEQRTSTSTGTPTGTGTGVSRTHANGLDCTVEFSTDLYDRSSVATLLDRLVRLLEGAVSDPDRPLARIDVLTAAERNRVLEEWNDTARPMAPATLPELFERQAASTPDATAVLADDGALTYRELNARANRLARLLVARGAGPEGLVAVALPRSTGQIVGLLAVLKSGAAYLPLDPDYPADRLVHMTADAAPQLVLTTEDTAARLPAACVEAAPPLLLDLSGAPLAPTETAGPALHLDLTDADRLSPLTPDHPAYVIYTSGSTGRPKGVVMPHAPLVNLMAWHAEAVPGEPGTRTAQFTALSFDVSAQEILSTLLHGKCLVVPDDAVRRDPAAFADWMRRHRVQELYAPSLVVNALFDALGPDGELPELRHVAQAGEALALTGRLRDAHRRGGWRLHNHYGPTETHVVTGTALPEDTGHWPASATIGRPVLNTRVYVLDGALRPVAPGVVGELYIAGAGVARGYLGRPGLSASRFVADPFGRVPGGRMYRTGDLVRWSTSGASVGELEYLGRADFQVKVRGFRIELGEIESVLAGHPAVAGAVVVVHGEGASGAAGARLVAYVVPADGADGAEVSGDVLRPVVAAALPEHMVPSVFVVLDRFPLTPNGKLDRSALPEPEAGIGRGPVSVAEEVLCGLFAEVLGVERVGPEDGFFELGGHSLLATRLVSRIRTAFGVELPVRALFEAPTVERLAERLDTADTARRALAPMERPERIPLSFAQRRLWFINRLDPQDARYNLALAVRLTGDLDADALRSALADVVARHETLRTVFPETDGVPSQQVLEHWSPELVRVPADPATLADALARDAARGYDLSAEPPLRATLFELDATTRVLLIGLHHIAGDGWSLAPLGRDLAAAYTARLSGTAPHWQPLPVQYADYTLWQRDLLGDEDRPDSALAGQLDHWRTALAGLPDELGLPADRTRPAVATGRGGRVRLDVDAALHDRLAALAREQGSSLFMVVQSALATLLTRLGAGTDIPLGTPVAGRTDEALDQLVGCFINTLVLRTDTSGDPSFRELLGRVREGDLAAYAHQDVPFERLVEELNPARSMARHPLFQVMLTLQNNEAAELDLPGLDVRPEEIGGGAVRFDLSFDLTERFTADGSPDGLDGVLDYSADLFDEATARRINERLLRVLHAVADDPDRSLGAIDVLGPQERRRVLEEWNDTAGELPSATVVELFAAQAARTPDACALLADDRADGGLTELSYAELNGRANRLAHRLIAAGAGPERFVALALPRSTGLVVAMLAVLKTGAGYLPLDPDYPADRIAHMLDDARPVLVLTGDEAVPGTASTPRLVLGPDGTVTAEVTGDAAEEAAARWPATDPADTDRLSPLTPDHPAYVIYTSGSTGRPKGVVVPHAALLNFLTAMGGRLTLTAADRMLAVTTVAFDIHALEIHAPLLAGAGVVLAARSTVRDTGALGALVERTGATLMQATPTLWQALVTDRPERLRGLRMLVGGEALPPALAARMRGTGRDVTNLYGPTETTVWSTAATVTDRPGAPTIGRPVLNTRVYVLDGALRPVAPGVVGELYIAGAGVARGYLGRPGLSASRFVADPFGGSSGSGGRMYRTGDLVRWSDSGASVGELEYLGRADFQVKVRGFRIELGEIESVLAGHPAVAGAVVVVRGEGSAGSRLVAYVVPADGAEVNSDLLRPVVAAALPEHMVPSVFMVLDRFPLTPNGKLDRSALPEPEAGIGRGPVSVAEEVLCELFAEVLGVERVGPEESFFELGGHSLLATRLVSRIRTAFGVELPVRTLFEAPTVARLATHLDTGEASRPAPAVVAERPERIPLSFAQRRLWFINRFDERSSTYNMPFAVRLRGALDPAALRSALADVVERHQSLRTVFPEVDGVPCQHVLATGDAAPELSVVLTTEESLPGRLAAEAGRGFDLAAEPPLRASLFALAPEEHVLLLLVHHIAGDRWSLAPLAEDLAAAYTARAGGRAPALPELPLQYVDYTLWQHSVLGSEEDAGSLLHRQLEFWTREVEGLPEELDLPTDRPRPARSDFRGDEITFELDATLHSDLAALARTHQASLYMVLQAGLAALLTRLGAGTDLPIGCAVAGRDDEALEGLVGFFVNTLVLRTDTSGDPGFAELLERVRSTDLAAFAHQDLPFELLVEKLNPERVAGRHPLFQIALGLQNATPEPRGLTGLDTRAEPLGNKTSRFDLLLNLVERHDAEGRPAGLGGVAEYSTDLFDAETVHRLTAQLARLLRAAVADPVRPIGDLDVLTPEDRHRLLVEWNDTHREVPALPVPDLFEAQAAATPERVALVHGERVLDYAELNEAANQLARVLVQRGVGPERIVALALPRGVDQVVSVLAVLKAGGAYLPVDPDYPAERIAYMLADADPALLISHTELAAGLPEHQGPVLLLDAAETVREVAARPGGDLADAERTDVLRREHPAYVIYTSGSTGRPKGVVVSHAGPASLAFGQIDRFAVGPDARVLQFASPSFDAAFSELCMALLSGAALVLAERDRMLPGAPLAELLETERITHVTLPPVALAVLPPHALDSVTTLVVAGDAVSRETVARWSGGRRMINAYGPTETTVCATMSRPLAPGDGPPPIGLPIDNARVYVLDGRLAPVAVGAVGELYVAGAGLARGYLGRAALTAGRFVADPFDPSGGRMYRTGDLVRWSADGELSFVGRADHQVKVRGFRIEPGEVESLLTDRPEVAQAAVIVREDRPGDRQLVGYVVPAARTAAGDADRDEGVEAEQVDEWREVYDAHYRREAEEGEFGENFSGWFSSYDGEPIAVEQMRRWRSETVDRILALEPVRVLELGVGNGLILSKVAPHVETYLGTDFSAEAIEALRAQVEREPELSGRVELRTGAAHETDGLPRGFFDLVVVNSVAQYFPNAAYLEDVVRRAAALVAPGGSVFVGDVRNLRTSRGFGAGVTLHRWSPQEGTAALRRAVEQSVVMEKELLVDPAFFAAVAATVPDLETDVRIKRTGADNELARHRYDVVLRTGRAGREEPDPRSLPWTQVTGGLDGLADRLAAERGALRVTGVPNARLAGELAALRALEDGAAAEAVVEAWQRPAETGVEPGELWLLAERLGRRAAVAWSDTAGEGALDVVFAAPGGAEPVLAPAVRAGARPDAYTNDPVGNREVGALVGELRTYLAASLPPYMVPAAIVALTALPVTPNGKLDRRALPAPDFGAASGGRAPRTAREELLCALFAEVLGLSAVGAGDSFFELGGDSILSIQLVSRARRDGLVITPREVFEHKTVEALADVARAADEETGTAVRGPEDDPVGELPFTPVMHWLAELGGGSDGFSQSMPAPLPAGCDRATVVAALAALLDHHDALRARLLPPPAAALEIRPRGAVDADGILHRVDIAGLADDAVRALVDAHAARAVAALDPAAGTMLRATWFDAGPDAPGTLLFTAHHLVVDGVSWRILLPDLEQALTAAGAGLEPVLQPVGTSLRAWSRWLAEEALRPERTAELDHWRRTLSEPEPLLGGRPLDPDRDIAATLRRFTLRMPAAALLTTVPTAFHTGVSEVLLTGLALAVAGRPGSGGRALIDVEGHGRYEPDGLDLSRTAGWFTTLHPVRLDPGVPDRSEWPAGGPAVGQALKRVKEQLRAVPGDGLGHGLLRYLNPETAPLLAALGAPQIAFNYLGRIPGGGGAFAGGDGTVTTGSGGFDPAQPLGHALELNCLVEDGPEGPWLSATWSWPAAVLADEEVRELADDWFAALEALVAHSAQPGAGGRTPSDLPLVSLDQQEIERLERARPGLAEILPPSPLQEGLLFHALYGEGTDAYTVQLSLEMTGELDEGALAAAAAEVLRRHGNLRAGFWHEGGARPVQFIPADVELPWFSHDLSALPEADQAAALERILSGEQEAGFDPARPPLIRFALVRLDAGHHRLVVTNHHLLLDGWSMPVLLAEMAACYSGRGHELPRVTPYRDYLAWLAVQDRQASERAWSAALDGLDEPTLLAGTADGAPARTERLETDLPAAFTAELVAAGRQLGVTLNTLVQTAWAILLGRLTGRDDVTFGATVSGRPPEIDGIETMVGLFINTLPVRVTLRPEETLHDLLNRVQSEQLALLPHQYLGLADIQRLAGVGELFDTATVFENYPVAPGGLAAPDGSAPPVQVSSTELRDATHYPLSLSAALVGERLHIRLDHRTDVVADGERLVGRLTELLRTMAERPGTRLGRTDPLSAPERRALLAAGDDRRNAAPAATLPDLFEAQAARTPAATAVAAPGGDLTYAELNARANRVARLLAARGAGPGERVAVTGPSSAQWLVCLLAVAKSGAAYVPLDPGLPATRIGRLLADVRPVLVLATGAAHAADAAVSAAAGAVSAAVLGPDELAAAAGDLPAGDLRQDERTAPLLPGHPAYTIHTSGSTGEPKGVMVAHAALANLAADHIERFSLAPGSRVLQAVSANFDPSVADVAMALLSGGTLVLPEAVGLAGAELADTLEREAVTHVMLAAPVAATLPDRPLPRLRVLVLGGESLTRTLVARFATGRQVFNAYGPTETTIAATVSSPLAATGGVPPIGRQVRGAALRVLDAALRPVPAGVVGELYVAGAGVALGYLNRPALTGGRFVADPYAADGGRMYRTGDLVRQRSDGELEFVGRADQQVKLRGFRIEPGEIESVLTGSPAVAAAAVAVREDRPGVRRLVAYLVPADAADGQPDVHAYAAARLPHYMVPSVFMTLPELPLTVNGKVDRAALPEPVADAVRSRGPRGPREAEIGRIFAEVLGRESVGIDDDFFALGGDSLTATRLTGRVRAVLGVEVGIATLFRAPTVAEFTERIGTDAAEDPFEVLLPLRAGNGGPALFCVHPAAGISWTYSGLLRHIDPEIPVYGIQARGLAGPAELPSSVGEMAADYLEQVRAVQPSGPYRLLGWSIGGVVAHEMAVQLQEAGEQVELLAALDAYPEAVTGERGPAEEAEVLAALVRFAGADPEAVAGPLTAELVAAEVGATRSALAGLDEERITALVAACRNMQAVTHRPRLFSGDLLMFVATRNKNDGSPNPQSWSPYAGGRITTVAIDCDHDDMTNSEPIGQIGRVIAQKLGAAKNSGPAS</sequence>
<dbReference type="Gene3D" id="2.30.38.10">
    <property type="entry name" value="Luciferase, Domain 3"/>
    <property type="match status" value="4"/>
</dbReference>
<keyword evidence="5" id="KW-0045">Antibiotic biosynthesis</keyword>
<dbReference type="Proteomes" id="UP001596509">
    <property type="component" value="Unassembled WGS sequence"/>
</dbReference>
<evidence type="ECO:0000256" key="4">
    <source>
        <dbReference type="ARBA" id="ARBA00022737"/>
    </source>
</evidence>
<dbReference type="InterPro" id="IPR020802">
    <property type="entry name" value="TesA-like"/>
</dbReference>
<evidence type="ECO:0000313" key="7">
    <source>
        <dbReference type="EMBL" id="MFC7355567.1"/>
    </source>
</evidence>
<feature type="domain" description="Carrier" evidence="6">
    <location>
        <begin position="3142"/>
        <end position="3217"/>
    </location>
</feature>
<dbReference type="NCBIfam" id="NF003417">
    <property type="entry name" value="PRK04813.1"/>
    <property type="match status" value="6"/>
</dbReference>
<dbReference type="PROSITE" id="PS00012">
    <property type="entry name" value="PHOSPHOPANTETHEINE"/>
    <property type="match status" value="5"/>
</dbReference>
<dbReference type="Gene3D" id="3.30.300.30">
    <property type="match status" value="6"/>
</dbReference>
<dbReference type="SUPFAM" id="SSF52777">
    <property type="entry name" value="CoA-dependent acyltransferases"/>
    <property type="match status" value="12"/>
</dbReference>
<keyword evidence="3" id="KW-0597">Phosphoprotein</keyword>
<dbReference type="SUPFAM" id="SSF47336">
    <property type="entry name" value="ACP-like"/>
    <property type="match status" value="5"/>
</dbReference>
<dbReference type="InterPro" id="IPR036736">
    <property type="entry name" value="ACP-like_sf"/>
</dbReference>
<dbReference type="InterPro" id="IPR020845">
    <property type="entry name" value="AMP-binding_CS"/>
</dbReference>
<dbReference type="CDD" id="cd02440">
    <property type="entry name" value="AdoMet_MTases"/>
    <property type="match status" value="1"/>
</dbReference>
<dbReference type="Pfam" id="PF00550">
    <property type="entry name" value="PP-binding"/>
    <property type="match status" value="5"/>
</dbReference>
<dbReference type="InterPro" id="IPR013217">
    <property type="entry name" value="Methyltransf_12"/>
</dbReference>
<dbReference type="PROSITE" id="PS50075">
    <property type="entry name" value="CARRIER"/>
    <property type="match status" value="5"/>
</dbReference>
<dbReference type="Gene3D" id="3.40.50.150">
    <property type="entry name" value="Vaccinia Virus protein VP39"/>
    <property type="match status" value="1"/>
</dbReference>
<evidence type="ECO:0000256" key="3">
    <source>
        <dbReference type="ARBA" id="ARBA00022553"/>
    </source>
</evidence>
<dbReference type="InterPro" id="IPR006162">
    <property type="entry name" value="Ppantetheine_attach_site"/>
</dbReference>
<dbReference type="EMBL" id="JBHTCK010000012">
    <property type="protein sequence ID" value="MFC7355567.1"/>
    <property type="molecule type" value="Genomic_DNA"/>
</dbReference>
<evidence type="ECO:0000256" key="2">
    <source>
        <dbReference type="ARBA" id="ARBA00022450"/>
    </source>
</evidence>
<evidence type="ECO:0000313" key="8">
    <source>
        <dbReference type="Proteomes" id="UP001596509"/>
    </source>
</evidence>
<dbReference type="Gene3D" id="3.30.559.10">
    <property type="entry name" value="Chloramphenicol acetyltransferase-like domain"/>
    <property type="match status" value="6"/>
</dbReference>
<evidence type="ECO:0000259" key="6">
    <source>
        <dbReference type="PROSITE" id="PS50075"/>
    </source>
</evidence>
<dbReference type="Gene3D" id="3.40.50.12780">
    <property type="entry name" value="N-terminal domain of ligase-like"/>
    <property type="match status" value="1"/>
</dbReference>
<dbReference type="PANTHER" id="PTHR45527:SF1">
    <property type="entry name" value="FATTY ACID SYNTHASE"/>
    <property type="match status" value="1"/>
</dbReference>
<dbReference type="CDD" id="cd17651">
    <property type="entry name" value="A_NRPS_VisG_like"/>
    <property type="match status" value="1"/>
</dbReference>